<dbReference type="GO" id="GO:0016020">
    <property type="term" value="C:membrane"/>
    <property type="evidence" value="ECO:0007669"/>
    <property type="project" value="UniProtKB-SubCell"/>
</dbReference>
<dbReference type="STRING" id="1161099.SAMN05444817_10146"/>
<gene>
    <name evidence="9" type="ORF">SAMN05444817_10146</name>
</gene>
<keyword evidence="3" id="KW-0201">Cytochrome c-type biogenesis</keyword>
<comment type="subcellular location">
    <subcellularLocation>
        <location evidence="1">Membrane</location>
        <topology evidence="1">Multi-pass membrane protein</topology>
    </subcellularLocation>
</comment>
<keyword evidence="5 7" id="KW-0472">Membrane</keyword>
<evidence type="ECO:0000256" key="1">
    <source>
        <dbReference type="ARBA" id="ARBA00004141"/>
    </source>
</evidence>
<protein>
    <submittedName>
        <fullName evidence="9">Cytochrome c biogenesis protein</fullName>
    </submittedName>
</protein>
<feature type="transmembrane region" description="Helical" evidence="7">
    <location>
        <begin position="477"/>
        <end position="496"/>
    </location>
</feature>
<dbReference type="GO" id="GO:0017004">
    <property type="term" value="P:cytochrome complex assembly"/>
    <property type="evidence" value="ECO:0007669"/>
    <property type="project" value="UniProtKB-KW"/>
</dbReference>
<dbReference type="EMBL" id="FTOF01000001">
    <property type="protein sequence ID" value="SIS38272.1"/>
    <property type="molecule type" value="Genomic_DNA"/>
</dbReference>
<feature type="transmembrane region" description="Helical" evidence="7">
    <location>
        <begin position="72"/>
        <end position="93"/>
    </location>
</feature>
<organism evidence="9 10">
    <name type="scientific">Corynebacterium appendicis CIP 107643</name>
    <dbReference type="NCBI Taxonomy" id="1161099"/>
    <lineage>
        <taxon>Bacteria</taxon>
        <taxon>Bacillati</taxon>
        <taxon>Actinomycetota</taxon>
        <taxon>Actinomycetes</taxon>
        <taxon>Mycobacteriales</taxon>
        <taxon>Corynebacteriaceae</taxon>
        <taxon>Corynebacterium</taxon>
    </lineage>
</organism>
<dbReference type="InterPro" id="IPR007816">
    <property type="entry name" value="ResB-like_domain"/>
</dbReference>
<evidence type="ECO:0000256" key="5">
    <source>
        <dbReference type="ARBA" id="ARBA00023136"/>
    </source>
</evidence>
<evidence type="ECO:0000256" key="7">
    <source>
        <dbReference type="SAM" id="Phobius"/>
    </source>
</evidence>
<evidence type="ECO:0000259" key="8">
    <source>
        <dbReference type="Pfam" id="PF05140"/>
    </source>
</evidence>
<evidence type="ECO:0000256" key="2">
    <source>
        <dbReference type="ARBA" id="ARBA00022692"/>
    </source>
</evidence>
<feature type="compositionally biased region" description="Acidic residues" evidence="6">
    <location>
        <begin position="569"/>
        <end position="580"/>
    </location>
</feature>
<keyword evidence="2 7" id="KW-0812">Transmembrane</keyword>
<evidence type="ECO:0000313" key="9">
    <source>
        <dbReference type="EMBL" id="SIS38272.1"/>
    </source>
</evidence>
<accession>A0A1N7IMJ1</accession>
<evidence type="ECO:0000313" key="10">
    <source>
        <dbReference type="Proteomes" id="UP000186292"/>
    </source>
</evidence>
<feature type="transmembrane region" description="Helical" evidence="7">
    <location>
        <begin position="170"/>
        <end position="189"/>
    </location>
</feature>
<dbReference type="PANTHER" id="PTHR31566:SF0">
    <property type="entry name" value="CYTOCHROME C BIOGENESIS PROTEIN CCS1, CHLOROPLASTIC"/>
    <property type="match status" value="1"/>
</dbReference>
<dbReference type="Pfam" id="PF05140">
    <property type="entry name" value="ResB"/>
    <property type="match status" value="1"/>
</dbReference>
<feature type="domain" description="ResB-like" evidence="8">
    <location>
        <begin position="19"/>
        <end position="546"/>
    </location>
</feature>
<reference evidence="10" key="1">
    <citation type="submission" date="2017-01" db="EMBL/GenBank/DDBJ databases">
        <authorList>
            <person name="Varghese N."/>
            <person name="Submissions S."/>
        </authorList>
    </citation>
    <scope>NUCLEOTIDE SEQUENCE [LARGE SCALE GENOMIC DNA]</scope>
    <source>
        <strain evidence="10">DSM 44531</strain>
    </source>
</reference>
<evidence type="ECO:0000256" key="3">
    <source>
        <dbReference type="ARBA" id="ARBA00022748"/>
    </source>
</evidence>
<evidence type="ECO:0000256" key="4">
    <source>
        <dbReference type="ARBA" id="ARBA00022989"/>
    </source>
</evidence>
<dbReference type="Proteomes" id="UP000186292">
    <property type="component" value="Unassembled WGS sequence"/>
</dbReference>
<feature type="region of interest" description="Disordered" evidence="6">
    <location>
        <begin position="556"/>
        <end position="580"/>
    </location>
</feature>
<proteinExistence type="predicted"/>
<evidence type="ECO:0000256" key="6">
    <source>
        <dbReference type="SAM" id="MobiDB-lite"/>
    </source>
</evidence>
<dbReference type="InterPro" id="IPR023494">
    <property type="entry name" value="Cyt_c_bgen_Ccs1/CcsB/ResB"/>
</dbReference>
<dbReference type="PANTHER" id="PTHR31566">
    <property type="entry name" value="CYTOCHROME C BIOGENESIS PROTEIN CCS1, CHLOROPLASTIC"/>
    <property type="match status" value="1"/>
</dbReference>
<keyword evidence="4 7" id="KW-1133">Transmembrane helix</keyword>
<sequence>MQFTAMTWAKKLWHWLTSMRTALVLLFLLALIAVPGALLPQREISESQVNEYLDANPVMGKIYDKLMLFDVFSSPIFVALLTLLIISLIGCIIPRSIDHYKAYNAKPTRAPKYLHRMPHHAAGEVDMSIDEATARAERTLRKWRVARYEPADDRAGALSLSAERGYARELANLIFHIAIVALIAIFAYGRMVFYEGQIIVVTNSESEYAVPVEQSREFCNTSPANFDTFRAGPLFDGTGLTPFCFISHDFTAEYLQNGQADSFGSRISYAVGEDMATDPETWEDYTLQVNHPLRIGGDRVYLQGHGFAPQITVTWPDGETRTQMVQYRPTDLTFFLSNGVMRFDPPAGMYPDLGERRQHQLAIEGVFAPTAEWTGPNNDMLQSAFPSMDDPAVSLDIYAGDAGLDTGRPQNLFTLDQTLIANGQLERADRIQLAAGEEAQVPTGEKTPDGEDEVVTVRFDGAAEYANYQISRDPTQFWALVATTVMLGSLVGSLLIKRRRIWVRFVPVTEAASGAANGEVNHAEKVRVEIAGLARTDRAGWGGEFDDVVEEILRGPADNGVAEGSDGAEYVDDEDGEEWH</sequence>
<keyword evidence="10" id="KW-1185">Reference proteome</keyword>
<dbReference type="AlphaFoldDB" id="A0A1N7IMJ1"/>
<name>A0A1N7IMJ1_9CORY</name>